<protein>
    <submittedName>
        <fullName evidence="1">Uncharacterized protein</fullName>
    </submittedName>
</protein>
<dbReference type="EMBL" id="ML178834">
    <property type="protein sequence ID" value="TFK99335.1"/>
    <property type="molecule type" value="Genomic_DNA"/>
</dbReference>
<evidence type="ECO:0000313" key="2">
    <source>
        <dbReference type="Proteomes" id="UP000305067"/>
    </source>
</evidence>
<accession>A0A5C3QB88</accession>
<evidence type="ECO:0000313" key="1">
    <source>
        <dbReference type="EMBL" id="TFK99335.1"/>
    </source>
</evidence>
<sequence length="170" mass="19127">MPVPLNLNFSDGPHDSWRGFKRGRQRRSQMRKVNRLKSLRSRAEAGNNRRRSGSTPWTSTFQIGDFRECLTSSTWSWYWQGVVLGCASKTGYTYDREYGSSKVDADWQNGSGFSLVSQRLSDPGGVGQAFSAAMASGVDNKHAYGNYRGTTRVHVRQAGSRTSPMVYQYH</sequence>
<gene>
    <name evidence="1" type="ORF">BDV98DRAFT_626479</name>
</gene>
<name>A0A5C3QB88_9AGAR</name>
<organism evidence="1 2">
    <name type="scientific">Pterulicium gracile</name>
    <dbReference type="NCBI Taxonomy" id="1884261"/>
    <lineage>
        <taxon>Eukaryota</taxon>
        <taxon>Fungi</taxon>
        <taxon>Dikarya</taxon>
        <taxon>Basidiomycota</taxon>
        <taxon>Agaricomycotina</taxon>
        <taxon>Agaricomycetes</taxon>
        <taxon>Agaricomycetidae</taxon>
        <taxon>Agaricales</taxon>
        <taxon>Pleurotineae</taxon>
        <taxon>Pterulaceae</taxon>
        <taxon>Pterulicium</taxon>
    </lineage>
</organism>
<dbReference type="AlphaFoldDB" id="A0A5C3QB88"/>
<reference evidence="1 2" key="1">
    <citation type="journal article" date="2019" name="Nat. Ecol. Evol.">
        <title>Megaphylogeny resolves global patterns of mushroom evolution.</title>
        <authorList>
            <person name="Varga T."/>
            <person name="Krizsan K."/>
            <person name="Foldi C."/>
            <person name="Dima B."/>
            <person name="Sanchez-Garcia M."/>
            <person name="Sanchez-Ramirez S."/>
            <person name="Szollosi G.J."/>
            <person name="Szarkandi J.G."/>
            <person name="Papp V."/>
            <person name="Albert L."/>
            <person name="Andreopoulos W."/>
            <person name="Angelini C."/>
            <person name="Antonin V."/>
            <person name="Barry K.W."/>
            <person name="Bougher N.L."/>
            <person name="Buchanan P."/>
            <person name="Buyck B."/>
            <person name="Bense V."/>
            <person name="Catcheside P."/>
            <person name="Chovatia M."/>
            <person name="Cooper J."/>
            <person name="Damon W."/>
            <person name="Desjardin D."/>
            <person name="Finy P."/>
            <person name="Geml J."/>
            <person name="Haridas S."/>
            <person name="Hughes K."/>
            <person name="Justo A."/>
            <person name="Karasinski D."/>
            <person name="Kautmanova I."/>
            <person name="Kiss B."/>
            <person name="Kocsube S."/>
            <person name="Kotiranta H."/>
            <person name="LaButti K.M."/>
            <person name="Lechner B.E."/>
            <person name="Liimatainen K."/>
            <person name="Lipzen A."/>
            <person name="Lukacs Z."/>
            <person name="Mihaltcheva S."/>
            <person name="Morgado L.N."/>
            <person name="Niskanen T."/>
            <person name="Noordeloos M.E."/>
            <person name="Ohm R.A."/>
            <person name="Ortiz-Santana B."/>
            <person name="Ovrebo C."/>
            <person name="Racz N."/>
            <person name="Riley R."/>
            <person name="Savchenko A."/>
            <person name="Shiryaev A."/>
            <person name="Soop K."/>
            <person name="Spirin V."/>
            <person name="Szebenyi C."/>
            <person name="Tomsovsky M."/>
            <person name="Tulloss R.E."/>
            <person name="Uehling J."/>
            <person name="Grigoriev I.V."/>
            <person name="Vagvolgyi C."/>
            <person name="Papp T."/>
            <person name="Martin F.M."/>
            <person name="Miettinen O."/>
            <person name="Hibbett D.S."/>
            <person name="Nagy L.G."/>
        </authorList>
    </citation>
    <scope>NUCLEOTIDE SEQUENCE [LARGE SCALE GENOMIC DNA]</scope>
    <source>
        <strain evidence="1 2">CBS 309.79</strain>
    </source>
</reference>
<dbReference type="Proteomes" id="UP000305067">
    <property type="component" value="Unassembled WGS sequence"/>
</dbReference>
<proteinExistence type="predicted"/>
<keyword evidence="2" id="KW-1185">Reference proteome</keyword>